<reference evidence="2" key="1">
    <citation type="submission" date="2020-06" db="EMBL/GenBank/DDBJ databases">
        <title>Genomes of multiple members of Pneumocystis genus reveal paths to human pathogen Pneumocystis jirovecii.</title>
        <authorList>
            <person name="Cisse O.H."/>
            <person name="Ma L."/>
            <person name="Dekker J."/>
            <person name="Khil P."/>
            <person name="Jo J."/>
            <person name="Brenchley J."/>
            <person name="Blair R."/>
            <person name="Pahar B."/>
            <person name="Chabe M."/>
            <person name="Van Rompay K.A."/>
            <person name="Keesler R."/>
            <person name="Sukura A."/>
            <person name="Hirsch V."/>
            <person name="Kutty G."/>
            <person name="Liu Y."/>
            <person name="Peng L."/>
            <person name="Chen J."/>
            <person name="Song J."/>
            <person name="Weissenbacher-Lang C."/>
            <person name="Xu J."/>
            <person name="Upham N.S."/>
            <person name="Stajich J.E."/>
            <person name="Cuomo C.A."/>
            <person name="Cushion M.T."/>
            <person name="Kovacs J.A."/>
        </authorList>
    </citation>
    <scope>NUCLEOTIDE SEQUENCE</scope>
    <source>
        <strain evidence="2">2A</strain>
    </source>
</reference>
<feature type="domain" description="Polysaccharide biosynthesis" evidence="1">
    <location>
        <begin position="16"/>
        <end position="125"/>
    </location>
</feature>
<organism evidence="2 3">
    <name type="scientific">Pneumocystis wakefieldiae</name>
    <dbReference type="NCBI Taxonomy" id="38082"/>
    <lineage>
        <taxon>Eukaryota</taxon>
        <taxon>Fungi</taxon>
        <taxon>Dikarya</taxon>
        <taxon>Ascomycota</taxon>
        <taxon>Taphrinomycotina</taxon>
        <taxon>Pneumocystomycetes</taxon>
        <taxon>Pneumocystaceae</taxon>
        <taxon>Pneumocystis</taxon>
    </lineage>
</organism>
<dbReference type="OrthoDB" id="10248897at2759"/>
<evidence type="ECO:0000259" key="1">
    <source>
        <dbReference type="Pfam" id="PF04669"/>
    </source>
</evidence>
<dbReference type="InterPro" id="IPR023139">
    <property type="entry name" value="PBDC1-like_dom_sf"/>
</dbReference>
<dbReference type="Proteomes" id="UP000663699">
    <property type="component" value="Chromosome 15"/>
</dbReference>
<proteinExistence type="predicted"/>
<evidence type="ECO:0000313" key="3">
    <source>
        <dbReference type="Proteomes" id="UP000663699"/>
    </source>
</evidence>
<gene>
    <name evidence="2" type="ORF">MERGE_001324</name>
</gene>
<name>A0A899GEB3_9ASCO</name>
<dbReference type="AlphaFoldDB" id="A0A899GEB3"/>
<dbReference type="InterPro" id="IPR021148">
    <property type="entry name" value="Polysacc_synth_dom"/>
</dbReference>
<protein>
    <recommendedName>
        <fullName evidence="1">Polysaccharide biosynthesis domain-containing protein</fullName>
    </recommendedName>
</protein>
<sequence length="161" mass="18022">MAAKPGKYHVENAEEIEKQFAVKAVEHARTVRVSVYLFSFCPRNLLEMPDGGEREHSASHQDRRGDIRAFCERVSGLRVKGGKMAEIHDGVREQGLADVDDYNFGTLLRTDSYGEYEEKTTIFGKKEVGVLAMANPCFSTHSKLHAINMGSMTGSMRHKTD</sequence>
<dbReference type="Gene3D" id="1.10.3560.10">
    <property type="entry name" value="yst0336 like domain"/>
    <property type="match status" value="1"/>
</dbReference>
<dbReference type="EMBL" id="CP054546">
    <property type="protein sequence ID" value="QSL66937.1"/>
    <property type="molecule type" value="Genomic_DNA"/>
</dbReference>
<accession>A0A899GEB3</accession>
<keyword evidence="3" id="KW-1185">Reference proteome</keyword>
<dbReference type="Pfam" id="PF04669">
    <property type="entry name" value="PBDC1"/>
    <property type="match status" value="1"/>
</dbReference>
<evidence type="ECO:0000313" key="2">
    <source>
        <dbReference type="EMBL" id="QSL66937.1"/>
    </source>
</evidence>